<feature type="chain" id="PRO_5045741660" evidence="1">
    <location>
        <begin position="23"/>
        <end position="167"/>
    </location>
</feature>
<keyword evidence="1" id="KW-0732">Signal</keyword>
<reference evidence="2 3" key="1">
    <citation type="submission" date="2023-11" db="EMBL/GenBank/DDBJ databases">
        <title>MicrobeMod: A computational toolkit for identifying prokaryotic methylation and restriction-modification with nanopore sequencing.</title>
        <authorList>
            <person name="Crits-Christoph A."/>
            <person name="Kang S.C."/>
            <person name="Lee H."/>
            <person name="Ostrov N."/>
        </authorList>
    </citation>
    <scope>NUCLEOTIDE SEQUENCE [LARGE SCALE GENOMIC DNA]</scope>
    <source>
        <strain evidence="2 3">ATCC 25935</strain>
    </source>
</reference>
<sequence>MNSVTSLFACVAIVACHTGALAAPPLPASLTGTWGTGETPYEGGTRQIDLYLAPDGAAVLVGARRHAGYLQALPLRIGTPMQATLEGDKLQTRALPADIRPPQRPEDMELRCKVAQAALSCHDPRGVTIEMTRHSESPTAGIAEMQAAIRQQLAEHPEKGAITVIAP</sequence>
<name>A0ABZ0XSS7_9BURK</name>
<proteinExistence type="predicted"/>
<protein>
    <submittedName>
        <fullName evidence="2">Uncharacterized protein</fullName>
    </submittedName>
</protein>
<keyword evidence="3" id="KW-1185">Reference proteome</keyword>
<dbReference type="RefSeq" id="WP_019919740.1">
    <property type="nucleotide sequence ID" value="NZ_CP140152.1"/>
</dbReference>
<evidence type="ECO:0000313" key="3">
    <source>
        <dbReference type="Proteomes" id="UP001326110"/>
    </source>
</evidence>
<dbReference type="GeneID" id="43161664"/>
<evidence type="ECO:0000256" key="1">
    <source>
        <dbReference type="SAM" id="SignalP"/>
    </source>
</evidence>
<accession>A0ABZ0XSS7</accession>
<dbReference type="EMBL" id="CP140152">
    <property type="protein sequence ID" value="WQH02312.1"/>
    <property type="molecule type" value="Genomic_DNA"/>
</dbReference>
<dbReference type="Proteomes" id="UP001326110">
    <property type="component" value="Chromosome"/>
</dbReference>
<gene>
    <name evidence="2" type="ORF">SR858_14620</name>
</gene>
<evidence type="ECO:0000313" key="2">
    <source>
        <dbReference type="EMBL" id="WQH02312.1"/>
    </source>
</evidence>
<organism evidence="2 3">
    <name type="scientific">Duganella zoogloeoides</name>
    <dbReference type="NCBI Taxonomy" id="75659"/>
    <lineage>
        <taxon>Bacteria</taxon>
        <taxon>Pseudomonadati</taxon>
        <taxon>Pseudomonadota</taxon>
        <taxon>Betaproteobacteria</taxon>
        <taxon>Burkholderiales</taxon>
        <taxon>Oxalobacteraceae</taxon>
        <taxon>Telluria group</taxon>
        <taxon>Duganella</taxon>
    </lineage>
</organism>
<feature type="signal peptide" evidence="1">
    <location>
        <begin position="1"/>
        <end position="22"/>
    </location>
</feature>